<dbReference type="Proteomes" id="UP001497482">
    <property type="component" value="Chromosome 7"/>
</dbReference>
<feature type="region of interest" description="Disordered" evidence="1">
    <location>
        <begin position="1"/>
        <end position="120"/>
    </location>
</feature>
<evidence type="ECO:0000313" key="3">
    <source>
        <dbReference type="Proteomes" id="UP001497482"/>
    </source>
</evidence>
<reference evidence="2 3" key="1">
    <citation type="submission" date="2024-04" db="EMBL/GenBank/DDBJ databases">
        <authorList>
            <person name="Waldvogel A.-M."/>
            <person name="Schoenle A."/>
        </authorList>
    </citation>
    <scope>NUCLEOTIDE SEQUENCE [LARGE SCALE GENOMIC DNA]</scope>
</reference>
<feature type="compositionally biased region" description="Polar residues" evidence="1">
    <location>
        <begin position="41"/>
        <end position="52"/>
    </location>
</feature>
<keyword evidence="3" id="KW-1185">Reference proteome</keyword>
<proteinExistence type="predicted"/>
<protein>
    <submittedName>
        <fullName evidence="2">Uncharacterized protein</fullName>
    </submittedName>
</protein>
<gene>
    <name evidence="2" type="ORF">KC01_LOCUS38085</name>
</gene>
<feature type="region of interest" description="Disordered" evidence="1">
    <location>
        <begin position="132"/>
        <end position="171"/>
    </location>
</feature>
<evidence type="ECO:0000313" key="2">
    <source>
        <dbReference type="EMBL" id="CAL1611693.1"/>
    </source>
</evidence>
<feature type="compositionally biased region" description="Basic and acidic residues" evidence="1">
    <location>
        <begin position="17"/>
        <end position="34"/>
    </location>
</feature>
<evidence type="ECO:0000256" key="1">
    <source>
        <dbReference type="SAM" id="MobiDB-lite"/>
    </source>
</evidence>
<sequence length="182" mass="18970">MDKYSELGLEAIQVHGGPEHDPPSCSRRTEEQSHLLKRGGQQEQLGTVTPTDLPSAPLEAGGGGAPRSLLCCHSPWAPPGATPTQLNGSTGGPLRIVGRPLQGGRGPLTGRRGAPTGRQQAPQMLSSLVYKHRTQGPHGVRAEPPSRPPGPGDLTLHPSPQYKHSPAGPGTLRCVALGGRLL</sequence>
<dbReference type="EMBL" id="OZ035829">
    <property type="protein sequence ID" value="CAL1611693.1"/>
    <property type="molecule type" value="Genomic_DNA"/>
</dbReference>
<accession>A0AAV2ME75</accession>
<dbReference type="AlphaFoldDB" id="A0AAV2ME75"/>
<organism evidence="2 3">
    <name type="scientific">Knipowitschia caucasica</name>
    <name type="common">Caucasian dwarf goby</name>
    <name type="synonym">Pomatoschistus caucasicus</name>
    <dbReference type="NCBI Taxonomy" id="637954"/>
    <lineage>
        <taxon>Eukaryota</taxon>
        <taxon>Metazoa</taxon>
        <taxon>Chordata</taxon>
        <taxon>Craniata</taxon>
        <taxon>Vertebrata</taxon>
        <taxon>Euteleostomi</taxon>
        <taxon>Actinopterygii</taxon>
        <taxon>Neopterygii</taxon>
        <taxon>Teleostei</taxon>
        <taxon>Neoteleostei</taxon>
        <taxon>Acanthomorphata</taxon>
        <taxon>Gobiaria</taxon>
        <taxon>Gobiiformes</taxon>
        <taxon>Gobioidei</taxon>
        <taxon>Gobiidae</taxon>
        <taxon>Gobiinae</taxon>
        <taxon>Knipowitschia</taxon>
    </lineage>
</organism>
<name>A0AAV2ME75_KNICA</name>